<evidence type="ECO:0000256" key="2">
    <source>
        <dbReference type="ARBA" id="ARBA00022737"/>
    </source>
</evidence>
<dbReference type="InterPro" id="IPR015915">
    <property type="entry name" value="Kelch-typ_b-propeller"/>
</dbReference>
<dbReference type="InterPro" id="IPR001810">
    <property type="entry name" value="F-box_dom"/>
</dbReference>
<evidence type="ECO:0000259" key="3">
    <source>
        <dbReference type="Pfam" id="PF00646"/>
    </source>
</evidence>
<dbReference type="InterPro" id="IPR006652">
    <property type="entry name" value="Kelch_1"/>
</dbReference>
<dbReference type="Gene3D" id="2.120.10.80">
    <property type="entry name" value="Kelch-type beta propeller"/>
    <property type="match status" value="1"/>
</dbReference>
<dbReference type="Proteomes" id="UP000436088">
    <property type="component" value="Unassembled WGS sequence"/>
</dbReference>
<dbReference type="SUPFAM" id="SSF117281">
    <property type="entry name" value="Kelch motif"/>
    <property type="match status" value="1"/>
</dbReference>
<keyword evidence="1" id="KW-0880">Kelch repeat</keyword>
<dbReference type="SUPFAM" id="SSF81383">
    <property type="entry name" value="F-box domain"/>
    <property type="match status" value="1"/>
</dbReference>
<gene>
    <name evidence="4" type="ORF">F3Y22_tig00112864pilonHSYRG00068</name>
</gene>
<evidence type="ECO:0000256" key="1">
    <source>
        <dbReference type="ARBA" id="ARBA00022441"/>
    </source>
</evidence>
<keyword evidence="2" id="KW-0677">Repeat</keyword>
<feature type="domain" description="F-box" evidence="3">
    <location>
        <begin position="33"/>
        <end position="74"/>
    </location>
</feature>
<name>A0A6A2WSM7_HIBSY</name>
<evidence type="ECO:0000313" key="5">
    <source>
        <dbReference type="Proteomes" id="UP000436088"/>
    </source>
</evidence>
<reference evidence="4" key="1">
    <citation type="submission" date="2019-09" db="EMBL/GenBank/DDBJ databases">
        <title>Draft genome information of white flower Hibiscus syriacus.</title>
        <authorList>
            <person name="Kim Y.-M."/>
        </authorList>
    </citation>
    <scope>NUCLEOTIDE SEQUENCE [LARGE SCALE GENOMIC DNA]</scope>
    <source>
        <strain evidence="4">YM2019G1</strain>
    </source>
</reference>
<dbReference type="AlphaFoldDB" id="A0A6A2WSM7"/>
<dbReference type="Pfam" id="PF00646">
    <property type="entry name" value="F-box"/>
    <property type="match status" value="1"/>
</dbReference>
<dbReference type="PANTHER" id="PTHR46344">
    <property type="entry name" value="OS02G0202900 PROTEIN"/>
    <property type="match status" value="1"/>
</dbReference>
<dbReference type="CDD" id="cd22152">
    <property type="entry name" value="F-box_AtAFR-like"/>
    <property type="match status" value="1"/>
</dbReference>
<organism evidence="4 5">
    <name type="scientific">Hibiscus syriacus</name>
    <name type="common">Rose of Sharon</name>
    <dbReference type="NCBI Taxonomy" id="106335"/>
    <lineage>
        <taxon>Eukaryota</taxon>
        <taxon>Viridiplantae</taxon>
        <taxon>Streptophyta</taxon>
        <taxon>Embryophyta</taxon>
        <taxon>Tracheophyta</taxon>
        <taxon>Spermatophyta</taxon>
        <taxon>Magnoliopsida</taxon>
        <taxon>eudicotyledons</taxon>
        <taxon>Gunneridae</taxon>
        <taxon>Pentapetalae</taxon>
        <taxon>rosids</taxon>
        <taxon>malvids</taxon>
        <taxon>Malvales</taxon>
        <taxon>Malvaceae</taxon>
        <taxon>Malvoideae</taxon>
        <taxon>Hibiscus</taxon>
    </lineage>
</organism>
<dbReference type="Pfam" id="PF01344">
    <property type="entry name" value="Kelch_1"/>
    <property type="match status" value="2"/>
</dbReference>
<keyword evidence="5" id="KW-1185">Reference proteome</keyword>
<sequence length="240" mass="26505">MTGFEGGSKRTKGSNDCLTSLDNGYKFEGIPLLPDLPDDVAKYCLALVPRSSFPAMGGICKTWRSFIQSKEFDRRWEVFDRLGHKRQLVPPMPGPVKMAFGVTVVKGKLLCIAGYSVINGVASASPDVYHYDPFLNRWSKLADLNVARADFACTEVNGMVYVVGGYGVEGEGLSTVEVYRYRSSFTIENSRFVNVYDPKKRRWCEMKKSGCVIVTTRGGGEEALLHRVGEPVEGGNIRPG</sequence>
<evidence type="ECO:0000313" key="4">
    <source>
        <dbReference type="EMBL" id="KAE8663868.1"/>
    </source>
</evidence>
<protein>
    <submittedName>
        <fullName evidence="4">Ribosome bioproteinsis GTPase RsgA-like isoform 3</fullName>
    </submittedName>
</protein>
<dbReference type="InterPro" id="IPR036047">
    <property type="entry name" value="F-box-like_dom_sf"/>
</dbReference>
<dbReference type="PANTHER" id="PTHR46344:SF1">
    <property type="entry name" value="OS02G0504900 PROTEIN"/>
    <property type="match status" value="1"/>
</dbReference>
<proteinExistence type="predicted"/>
<accession>A0A6A2WSM7</accession>
<comment type="caution">
    <text evidence="4">The sequence shown here is derived from an EMBL/GenBank/DDBJ whole genome shotgun (WGS) entry which is preliminary data.</text>
</comment>
<dbReference type="EMBL" id="VEPZ02001663">
    <property type="protein sequence ID" value="KAE8663868.1"/>
    <property type="molecule type" value="Genomic_DNA"/>
</dbReference>